<comment type="caution">
    <text evidence="1">The sequence shown here is derived from an EMBL/GenBank/DDBJ whole genome shotgun (WGS) entry which is preliminary data.</text>
</comment>
<protein>
    <submittedName>
        <fullName evidence="1">Uncharacterized protein</fullName>
    </submittedName>
</protein>
<name>A0A0F9EP98_9ZZZZ</name>
<accession>A0A0F9EP98</accession>
<reference evidence="1" key="1">
    <citation type="journal article" date="2015" name="Nature">
        <title>Complex archaea that bridge the gap between prokaryotes and eukaryotes.</title>
        <authorList>
            <person name="Spang A."/>
            <person name="Saw J.H."/>
            <person name="Jorgensen S.L."/>
            <person name="Zaremba-Niedzwiedzka K."/>
            <person name="Martijn J."/>
            <person name="Lind A.E."/>
            <person name="van Eijk R."/>
            <person name="Schleper C."/>
            <person name="Guy L."/>
            <person name="Ettema T.J."/>
        </authorList>
    </citation>
    <scope>NUCLEOTIDE SEQUENCE</scope>
</reference>
<dbReference type="AlphaFoldDB" id="A0A0F9EP98"/>
<gene>
    <name evidence="1" type="ORF">LCGC14_2050030</name>
</gene>
<dbReference type="EMBL" id="LAZR01024211">
    <property type="protein sequence ID" value="KKL75923.1"/>
    <property type="molecule type" value="Genomic_DNA"/>
</dbReference>
<evidence type="ECO:0000313" key="1">
    <source>
        <dbReference type="EMBL" id="KKL75923.1"/>
    </source>
</evidence>
<proteinExistence type="predicted"/>
<organism evidence="1">
    <name type="scientific">marine sediment metagenome</name>
    <dbReference type="NCBI Taxonomy" id="412755"/>
    <lineage>
        <taxon>unclassified sequences</taxon>
        <taxon>metagenomes</taxon>
        <taxon>ecological metagenomes</taxon>
    </lineage>
</organism>
<sequence length="79" mass="9130">MIGAVETHRQGRVFVVNILESCPSNPCLRQETDSKGVCEVARFRGKYILRQRMEDKGLCVTQQGYCYISRFTLFVRNIL</sequence>